<dbReference type="Proteomes" id="UP001174909">
    <property type="component" value="Unassembled WGS sequence"/>
</dbReference>
<comment type="function">
    <text evidence="1">Microtubule-binding protein that localizes to the microtubular manchette of elongating spermatids.</text>
</comment>
<evidence type="ECO:0000256" key="8">
    <source>
        <dbReference type="ARBA" id="ARBA00022846"/>
    </source>
</evidence>
<comment type="similarity">
    <text evidence="4">Belongs to the CCDC181 family.</text>
</comment>
<evidence type="ECO:0000256" key="7">
    <source>
        <dbReference type="ARBA" id="ARBA00022701"/>
    </source>
</evidence>
<keyword evidence="9" id="KW-0175">Coiled coil</keyword>
<comment type="subcellular location">
    <subcellularLocation>
        <location evidence="2">Cell projection</location>
        <location evidence="2">Cilium</location>
        <location evidence="2">Flagellum</location>
    </subcellularLocation>
    <subcellularLocation>
        <location evidence="3">Cytoplasm</location>
        <location evidence="3">Cytoskeleton</location>
    </subcellularLocation>
</comment>
<dbReference type="GO" id="GO:0005874">
    <property type="term" value="C:microtubule"/>
    <property type="evidence" value="ECO:0007669"/>
    <property type="project" value="UniProtKB-KW"/>
</dbReference>
<accession>A0AA35RIE6</accession>
<evidence type="ECO:0000256" key="6">
    <source>
        <dbReference type="ARBA" id="ARBA00022490"/>
    </source>
</evidence>
<dbReference type="AlphaFoldDB" id="A0AA35RIE6"/>
<feature type="compositionally biased region" description="Polar residues" evidence="14">
    <location>
        <begin position="119"/>
        <end position="137"/>
    </location>
</feature>
<keyword evidence="11" id="KW-0206">Cytoskeleton</keyword>
<evidence type="ECO:0000256" key="9">
    <source>
        <dbReference type="ARBA" id="ARBA00023054"/>
    </source>
</evidence>
<feature type="compositionally biased region" description="Polar residues" evidence="14">
    <location>
        <begin position="58"/>
        <end position="72"/>
    </location>
</feature>
<dbReference type="PANTHER" id="PTHR14320:SF2">
    <property type="entry name" value="COILED-COIL DOMAIN-CONTAINING PROTEIN 181"/>
    <property type="match status" value="1"/>
</dbReference>
<evidence type="ECO:0000313" key="16">
    <source>
        <dbReference type="Proteomes" id="UP001174909"/>
    </source>
</evidence>
<feature type="compositionally biased region" description="Basic and acidic residues" evidence="14">
    <location>
        <begin position="146"/>
        <end position="155"/>
    </location>
</feature>
<evidence type="ECO:0000256" key="12">
    <source>
        <dbReference type="ARBA" id="ARBA00023273"/>
    </source>
</evidence>
<keyword evidence="10" id="KW-0969">Cilium</keyword>
<comment type="subunit">
    <text evidence="13">Homodimer. Interacts with HOOK1. Interacts with HOOK2. Interacts with HOOK3.</text>
</comment>
<keyword evidence="7" id="KW-0493">Microtubule</keyword>
<evidence type="ECO:0000256" key="5">
    <source>
        <dbReference type="ARBA" id="ARBA00022306"/>
    </source>
</evidence>
<evidence type="ECO:0000256" key="10">
    <source>
        <dbReference type="ARBA" id="ARBA00023069"/>
    </source>
</evidence>
<evidence type="ECO:0000256" key="11">
    <source>
        <dbReference type="ARBA" id="ARBA00023212"/>
    </source>
</evidence>
<evidence type="ECO:0000256" key="3">
    <source>
        <dbReference type="ARBA" id="ARBA00004245"/>
    </source>
</evidence>
<dbReference type="GO" id="GO:0008017">
    <property type="term" value="F:microtubule binding"/>
    <property type="evidence" value="ECO:0007669"/>
    <property type="project" value="InterPro"/>
</dbReference>
<evidence type="ECO:0000256" key="14">
    <source>
        <dbReference type="SAM" id="MobiDB-lite"/>
    </source>
</evidence>
<keyword evidence="16" id="KW-1185">Reference proteome</keyword>
<sequence>MEEEDLQEMVMERHGKFEVLSAVDLQAAEQEEPEQQSQPTAPSEELEPDLRTTDPRENTVTLSGDQTESLTTCKEEDAKQTEEDDSGSTSSLVVQPDLGSRDAIIRDVSQEQENKNEQNDGSVQRPQSIDPTASCTPIETLPAVKAPKEQPDLKPKQQIRMQSAPGSSRAAKLAQQKREAEEERERKNKMSEAAFNAWVARKDEERRKIEREKLKCATVGVSEKEKREMCDRVYQNWVEAKQRELKSQRLSRPTTSVPKKDEEQCRQVFESWLERKRTLHMEETKRERMKTQEMEESAKKADTSVIDGVYKEWLQKKREQAKEDAAKKEHYRKLYFSQPQKLKAHTRECVCFPLKREHPTVKNAKAQRFEGF</sequence>
<dbReference type="EMBL" id="CASHTH010001151">
    <property type="protein sequence ID" value="CAI8012090.1"/>
    <property type="molecule type" value="Genomic_DNA"/>
</dbReference>
<evidence type="ECO:0000256" key="13">
    <source>
        <dbReference type="ARBA" id="ARBA00047162"/>
    </source>
</evidence>
<feature type="compositionally biased region" description="Basic and acidic residues" evidence="14">
    <location>
        <begin position="99"/>
        <end position="118"/>
    </location>
</feature>
<feature type="compositionally biased region" description="Basic and acidic residues" evidence="14">
    <location>
        <begin position="176"/>
        <end position="190"/>
    </location>
</feature>
<reference evidence="15" key="1">
    <citation type="submission" date="2023-03" db="EMBL/GenBank/DDBJ databases">
        <authorList>
            <person name="Steffen K."/>
            <person name="Cardenas P."/>
        </authorList>
    </citation>
    <scope>NUCLEOTIDE SEQUENCE</scope>
</reference>
<protein>
    <recommendedName>
        <fullName evidence="5">Coiled-coil domain-containing protein 181</fullName>
    </recommendedName>
</protein>
<dbReference type="GO" id="GO:0031514">
    <property type="term" value="C:motile cilium"/>
    <property type="evidence" value="ECO:0007669"/>
    <property type="project" value="UniProtKB-SubCell"/>
</dbReference>
<feature type="compositionally biased region" description="Basic and acidic residues" evidence="14">
    <location>
        <begin position="48"/>
        <end position="57"/>
    </location>
</feature>
<dbReference type="InterPro" id="IPR026687">
    <property type="entry name" value="CCDC181"/>
</dbReference>
<keyword evidence="6" id="KW-0963">Cytoplasm</keyword>
<organism evidence="15 16">
    <name type="scientific">Geodia barretti</name>
    <name type="common">Barrett's horny sponge</name>
    <dbReference type="NCBI Taxonomy" id="519541"/>
    <lineage>
        <taxon>Eukaryota</taxon>
        <taxon>Metazoa</taxon>
        <taxon>Porifera</taxon>
        <taxon>Demospongiae</taxon>
        <taxon>Heteroscleromorpha</taxon>
        <taxon>Tetractinellida</taxon>
        <taxon>Astrophorina</taxon>
        <taxon>Geodiidae</taxon>
        <taxon>Geodia</taxon>
    </lineage>
</organism>
<keyword evidence="12" id="KW-0966">Cell projection</keyword>
<evidence type="ECO:0000256" key="4">
    <source>
        <dbReference type="ARBA" id="ARBA00005737"/>
    </source>
</evidence>
<comment type="caution">
    <text evidence="15">The sequence shown here is derived from an EMBL/GenBank/DDBJ whole genome shotgun (WGS) entry which is preliminary data.</text>
</comment>
<evidence type="ECO:0000256" key="2">
    <source>
        <dbReference type="ARBA" id="ARBA00004230"/>
    </source>
</evidence>
<evidence type="ECO:0000313" key="15">
    <source>
        <dbReference type="EMBL" id="CAI8012090.1"/>
    </source>
</evidence>
<proteinExistence type="inferred from homology"/>
<dbReference type="PANTHER" id="PTHR14320">
    <property type="entry name" value="COILED-COIL DOMAIN-CONTAINING PROTEIN 181"/>
    <property type="match status" value="1"/>
</dbReference>
<evidence type="ECO:0000256" key="1">
    <source>
        <dbReference type="ARBA" id="ARBA00002213"/>
    </source>
</evidence>
<keyword evidence="8" id="KW-0282">Flagellum</keyword>
<name>A0AA35RIE6_GEOBA</name>
<feature type="region of interest" description="Disordered" evidence="14">
    <location>
        <begin position="26"/>
        <end position="191"/>
    </location>
</feature>
<gene>
    <name evidence="15" type="ORF">GBAR_LOCUS7758</name>
</gene>